<dbReference type="Proteomes" id="UP000694941">
    <property type="component" value="Unplaced"/>
</dbReference>
<reference evidence="3" key="1">
    <citation type="submission" date="2025-08" db="UniProtKB">
        <authorList>
            <consortium name="RefSeq"/>
        </authorList>
    </citation>
    <scope>IDENTIFICATION</scope>
    <source>
        <tissue evidence="3">Muscle</tissue>
    </source>
</reference>
<keyword evidence="2" id="KW-1185">Reference proteome</keyword>
<proteinExistence type="predicted"/>
<sequence length="107" mass="12520">MRYSRTCLAVGCLLIWICCCCTPVRPFSRAYLDMVEDLKSDMMMPFNGDKHVEASMIDFNRIRNKMKQDNKRTAAMGVDLPDYILHYKGGWPDLSSFRERMQKSGRR</sequence>
<evidence type="ECO:0000313" key="3">
    <source>
        <dbReference type="RefSeq" id="XP_022238308.1"/>
    </source>
</evidence>
<feature type="signal peptide" evidence="1">
    <location>
        <begin position="1"/>
        <end position="26"/>
    </location>
</feature>
<dbReference type="RefSeq" id="XP_022238308.1">
    <property type="nucleotide sequence ID" value="XM_022382600.1"/>
</dbReference>
<evidence type="ECO:0000256" key="1">
    <source>
        <dbReference type="SAM" id="SignalP"/>
    </source>
</evidence>
<dbReference type="GeneID" id="111085171"/>
<name>A0ABM1S3V3_LIMPO</name>
<feature type="chain" id="PRO_5046138214" evidence="1">
    <location>
        <begin position="27"/>
        <end position="107"/>
    </location>
</feature>
<gene>
    <name evidence="3" type="primary">LOC111085171</name>
</gene>
<organism evidence="2 3">
    <name type="scientific">Limulus polyphemus</name>
    <name type="common">Atlantic horseshoe crab</name>
    <dbReference type="NCBI Taxonomy" id="6850"/>
    <lineage>
        <taxon>Eukaryota</taxon>
        <taxon>Metazoa</taxon>
        <taxon>Ecdysozoa</taxon>
        <taxon>Arthropoda</taxon>
        <taxon>Chelicerata</taxon>
        <taxon>Merostomata</taxon>
        <taxon>Xiphosura</taxon>
        <taxon>Limulidae</taxon>
        <taxon>Limulus</taxon>
    </lineage>
</organism>
<accession>A0ABM1S3V3</accession>
<evidence type="ECO:0000313" key="2">
    <source>
        <dbReference type="Proteomes" id="UP000694941"/>
    </source>
</evidence>
<protein>
    <submittedName>
        <fullName evidence="3">Uncharacterized protein LOC111085171</fullName>
    </submittedName>
</protein>
<keyword evidence="1" id="KW-0732">Signal</keyword>